<gene>
    <name evidence="2" type="primary">stp_1</name>
    <name evidence="2" type="ORF">Mal4_18490</name>
</gene>
<dbReference type="CDD" id="cd00143">
    <property type="entry name" value="PP2Cc"/>
    <property type="match status" value="1"/>
</dbReference>
<dbReference type="InterPro" id="IPR015655">
    <property type="entry name" value="PP2C"/>
</dbReference>
<dbReference type="AlphaFoldDB" id="A0A517Z4Y6"/>
<dbReference type="EC" id="3.1.3.16" evidence="2"/>
<name>A0A517Z4Y6_9PLAN</name>
<organism evidence="2 3">
    <name type="scientific">Maioricimonas rarisocia</name>
    <dbReference type="NCBI Taxonomy" id="2528026"/>
    <lineage>
        <taxon>Bacteria</taxon>
        <taxon>Pseudomonadati</taxon>
        <taxon>Planctomycetota</taxon>
        <taxon>Planctomycetia</taxon>
        <taxon>Planctomycetales</taxon>
        <taxon>Planctomycetaceae</taxon>
        <taxon>Maioricimonas</taxon>
    </lineage>
</organism>
<dbReference type="KEGG" id="mri:Mal4_18490"/>
<dbReference type="Gene3D" id="3.60.40.10">
    <property type="entry name" value="PPM-type phosphatase domain"/>
    <property type="match status" value="1"/>
</dbReference>
<sequence length="309" mass="34075">MAKQRQGVWPIPEFNALVSRYFPSPVDGTSRVFYEYGGVSDRGRVNPHNEDHFAVIHRTRSQHAVLSNLPEGDLGLHSDEAYLLIVADGVGGNAFGELASRLAIRTLWEVASQAAHWIMRVSDIDLDDIRERVDAHVEVLQRFFRERALSQPATAQMGTTWTSAYVMGQDAIIAHIGDSRAYLCRNGRLRRVTRDHTLAQMLIETGLQAEKADRFQHVLVNCFGAHASETKAEVRCVHLDDGDSLLLCTDGLTRHLDDAQIEQHLCSPKTPQAICESLVGAAVEDGGTDNVTAVVVRINVPASEAAVDF</sequence>
<dbReference type="SMART" id="SM00331">
    <property type="entry name" value="PP2C_SIG"/>
    <property type="match status" value="1"/>
</dbReference>
<keyword evidence="2" id="KW-0378">Hydrolase</keyword>
<dbReference type="Pfam" id="PF13672">
    <property type="entry name" value="PP2C_2"/>
    <property type="match status" value="1"/>
</dbReference>
<protein>
    <submittedName>
        <fullName evidence="2">Serine/threonine phosphatase stp</fullName>
        <ecNumber evidence="2">3.1.3.16</ecNumber>
    </submittedName>
</protein>
<accession>A0A517Z4Y6</accession>
<reference evidence="2 3" key="1">
    <citation type="submission" date="2019-02" db="EMBL/GenBank/DDBJ databases">
        <title>Deep-cultivation of Planctomycetes and their phenomic and genomic characterization uncovers novel biology.</title>
        <authorList>
            <person name="Wiegand S."/>
            <person name="Jogler M."/>
            <person name="Boedeker C."/>
            <person name="Pinto D."/>
            <person name="Vollmers J."/>
            <person name="Rivas-Marin E."/>
            <person name="Kohn T."/>
            <person name="Peeters S.H."/>
            <person name="Heuer A."/>
            <person name="Rast P."/>
            <person name="Oberbeckmann S."/>
            <person name="Bunk B."/>
            <person name="Jeske O."/>
            <person name="Meyerdierks A."/>
            <person name="Storesund J.E."/>
            <person name="Kallscheuer N."/>
            <person name="Luecker S."/>
            <person name="Lage O.M."/>
            <person name="Pohl T."/>
            <person name="Merkel B.J."/>
            <person name="Hornburger P."/>
            <person name="Mueller R.-W."/>
            <person name="Bruemmer F."/>
            <person name="Labrenz M."/>
            <person name="Spormann A.M."/>
            <person name="Op den Camp H."/>
            <person name="Overmann J."/>
            <person name="Amann R."/>
            <person name="Jetten M.S.M."/>
            <person name="Mascher T."/>
            <person name="Medema M.H."/>
            <person name="Devos D.P."/>
            <person name="Kaster A.-K."/>
            <person name="Ovreas L."/>
            <person name="Rohde M."/>
            <person name="Galperin M.Y."/>
            <person name="Jogler C."/>
        </authorList>
    </citation>
    <scope>NUCLEOTIDE SEQUENCE [LARGE SCALE GENOMIC DNA]</scope>
    <source>
        <strain evidence="2 3">Mal4</strain>
    </source>
</reference>
<dbReference type="PANTHER" id="PTHR13832:SF860">
    <property type="entry name" value="PROTEIN PHOSPHATASE PHPP"/>
    <property type="match status" value="1"/>
</dbReference>
<dbReference type="SUPFAM" id="SSF81606">
    <property type="entry name" value="PP2C-like"/>
    <property type="match status" value="1"/>
</dbReference>
<proteinExistence type="predicted"/>
<dbReference type="PROSITE" id="PS51746">
    <property type="entry name" value="PPM_2"/>
    <property type="match status" value="1"/>
</dbReference>
<keyword evidence="3" id="KW-1185">Reference proteome</keyword>
<dbReference type="InterPro" id="IPR036457">
    <property type="entry name" value="PPM-type-like_dom_sf"/>
</dbReference>
<dbReference type="SMART" id="SM00332">
    <property type="entry name" value="PP2Cc"/>
    <property type="match status" value="1"/>
</dbReference>
<dbReference type="EMBL" id="CP036275">
    <property type="protein sequence ID" value="QDU37535.1"/>
    <property type="molecule type" value="Genomic_DNA"/>
</dbReference>
<evidence type="ECO:0000313" key="2">
    <source>
        <dbReference type="EMBL" id="QDU37535.1"/>
    </source>
</evidence>
<dbReference type="PANTHER" id="PTHR13832">
    <property type="entry name" value="PROTEIN PHOSPHATASE 2C"/>
    <property type="match status" value="1"/>
</dbReference>
<dbReference type="Proteomes" id="UP000320496">
    <property type="component" value="Chromosome"/>
</dbReference>
<feature type="domain" description="PPM-type phosphatase" evidence="1">
    <location>
        <begin position="35"/>
        <end position="298"/>
    </location>
</feature>
<dbReference type="InterPro" id="IPR001932">
    <property type="entry name" value="PPM-type_phosphatase-like_dom"/>
</dbReference>
<dbReference type="GO" id="GO:0004722">
    <property type="term" value="F:protein serine/threonine phosphatase activity"/>
    <property type="evidence" value="ECO:0007669"/>
    <property type="project" value="UniProtKB-EC"/>
</dbReference>
<evidence type="ECO:0000259" key="1">
    <source>
        <dbReference type="PROSITE" id="PS51746"/>
    </source>
</evidence>
<evidence type="ECO:0000313" key="3">
    <source>
        <dbReference type="Proteomes" id="UP000320496"/>
    </source>
</evidence>
<dbReference type="OrthoDB" id="9801841at2"/>